<sequence length="108" mass="11608">MPVLYLVVVVAAVSLSLVVPAVADEAYYNYIPSACQKSSFHCGDSVDVRYLFFLANATSVIKGDTAYAESYCGYPGMAIACEGGRATLKLKGDSYAGHRLQQPHRDGH</sequence>
<reference evidence="2" key="1">
    <citation type="submission" date="2020-10" db="EMBL/GenBank/DDBJ databases">
        <authorList>
            <person name="Han B."/>
            <person name="Lu T."/>
            <person name="Zhao Q."/>
            <person name="Huang X."/>
            <person name="Zhao Y."/>
        </authorList>
    </citation>
    <scope>NUCLEOTIDE SEQUENCE</scope>
</reference>
<feature type="chain" id="PRO_5032526866" evidence="1">
    <location>
        <begin position="24"/>
        <end position="108"/>
    </location>
</feature>
<dbReference type="OrthoDB" id="10625695at2759"/>
<keyword evidence="3" id="KW-1185">Reference proteome</keyword>
<evidence type="ECO:0000313" key="3">
    <source>
        <dbReference type="Proteomes" id="UP000604825"/>
    </source>
</evidence>
<gene>
    <name evidence="2" type="ORF">NCGR_LOCUS57047</name>
</gene>
<dbReference type="Proteomes" id="UP000604825">
    <property type="component" value="Unassembled WGS sequence"/>
</dbReference>
<evidence type="ECO:0000313" key="2">
    <source>
        <dbReference type="EMBL" id="CAD6332949.1"/>
    </source>
</evidence>
<organism evidence="2 3">
    <name type="scientific">Miscanthus lutarioriparius</name>
    <dbReference type="NCBI Taxonomy" id="422564"/>
    <lineage>
        <taxon>Eukaryota</taxon>
        <taxon>Viridiplantae</taxon>
        <taxon>Streptophyta</taxon>
        <taxon>Embryophyta</taxon>
        <taxon>Tracheophyta</taxon>
        <taxon>Spermatophyta</taxon>
        <taxon>Magnoliopsida</taxon>
        <taxon>Liliopsida</taxon>
        <taxon>Poales</taxon>
        <taxon>Poaceae</taxon>
        <taxon>PACMAD clade</taxon>
        <taxon>Panicoideae</taxon>
        <taxon>Andropogonodae</taxon>
        <taxon>Andropogoneae</taxon>
        <taxon>Saccharinae</taxon>
        <taxon>Miscanthus</taxon>
    </lineage>
</organism>
<feature type="signal peptide" evidence="1">
    <location>
        <begin position="1"/>
        <end position="23"/>
    </location>
</feature>
<keyword evidence="1" id="KW-0732">Signal</keyword>
<dbReference type="AlphaFoldDB" id="A0A811RUM5"/>
<accession>A0A811RUM5</accession>
<evidence type="ECO:0000256" key="1">
    <source>
        <dbReference type="SAM" id="SignalP"/>
    </source>
</evidence>
<protein>
    <submittedName>
        <fullName evidence="2">Uncharacterized protein</fullName>
    </submittedName>
</protein>
<name>A0A811RUM5_9POAL</name>
<comment type="caution">
    <text evidence="2">The sequence shown here is derived from an EMBL/GenBank/DDBJ whole genome shotgun (WGS) entry which is preliminary data.</text>
</comment>
<dbReference type="EMBL" id="CAJGYO010000017">
    <property type="protein sequence ID" value="CAD6332949.1"/>
    <property type="molecule type" value="Genomic_DNA"/>
</dbReference>
<proteinExistence type="predicted"/>